<proteinExistence type="predicted"/>
<evidence type="ECO:0000313" key="1">
    <source>
        <dbReference type="EMBL" id="KAJ8890279.1"/>
    </source>
</evidence>
<organism evidence="1 2">
    <name type="scientific">Dryococelus australis</name>
    <dbReference type="NCBI Taxonomy" id="614101"/>
    <lineage>
        <taxon>Eukaryota</taxon>
        <taxon>Metazoa</taxon>
        <taxon>Ecdysozoa</taxon>
        <taxon>Arthropoda</taxon>
        <taxon>Hexapoda</taxon>
        <taxon>Insecta</taxon>
        <taxon>Pterygota</taxon>
        <taxon>Neoptera</taxon>
        <taxon>Polyneoptera</taxon>
        <taxon>Phasmatodea</taxon>
        <taxon>Verophasmatodea</taxon>
        <taxon>Anareolatae</taxon>
        <taxon>Phasmatidae</taxon>
        <taxon>Eurycanthinae</taxon>
        <taxon>Dryococelus</taxon>
    </lineage>
</organism>
<reference evidence="1 2" key="1">
    <citation type="submission" date="2023-02" db="EMBL/GenBank/DDBJ databases">
        <title>LHISI_Scaffold_Assembly.</title>
        <authorList>
            <person name="Stuart O.P."/>
            <person name="Cleave R."/>
            <person name="Magrath M.J.L."/>
            <person name="Mikheyev A.S."/>
        </authorList>
    </citation>
    <scope>NUCLEOTIDE SEQUENCE [LARGE SCALE GENOMIC DNA]</scope>
    <source>
        <strain evidence="1">Daus_M_001</strain>
        <tissue evidence="1">Leg muscle</tissue>
    </source>
</reference>
<feature type="non-terminal residue" evidence="1">
    <location>
        <position position="176"/>
    </location>
</feature>
<sequence>MECANDHPKPLDFTYRKHSYILEKHFVLYRKHCCVLGKHFVYVIARNYKPQTIKKKSSRTNENNECATCNVLKSSNVLGLINDGIQSNIDNNADNNTTDAVFQECDNVVSVEGLRIRSPLISEIISRLHIPSEEITENDWIKILTSGGLTEPSEHLLETLQMQNRYFVKFIENCLV</sequence>
<dbReference type="Proteomes" id="UP001159363">
    <property type="component" value="Chromosome 3"/>
</dbReference>
<name>A0ABQ9I0X3_9NEOP</name>
<gene>
    <name evidence="1" type="ORF">PR048_009787</name>
</gene>
<dbReference type="EMBL" id="JARBHB010000003">
    <property type="protein sequence ID" value="KAJ8890279.1"/>
    <property type="molecule type" value="Genomic_DNA"/>
</dbReference>
<evidence type="ECO:0000313" key="2">
    <source>
        <dbReference type="Proteomes" id="UP001159363"/>
    </source>
</evidence>
<accession>A0ABQ9I0X3</accession>
<protein>
    <submittedName>
        <fullName evidence="1">Uncharacterized protein</fullName>
    </submittedName>
</protein>
<comment type="caution">
    <text evidence="1">The sequence shown here is derived from an EMBL/GenBank/DDBJ whole genome shotgun (WGS) entry which is preliminary data.</text>
</comment>
<keyword evidence="2" id="KW-1185">Reference proteome</keyword>